<proteinExistence type="predicted"/>
<organism evidence="1 2">
    <name type="scientific">Entomortierella chlamydospora</name>
    <dbReference type="NCBI Taxonomy" id="101097"/>
    <lineage>
        <taxon>Eukaryota</taxon>
        <taxon>Fungi</taxon>
        <taxon>Fungi incertae sedis</taxon>
        <taxon>Mucoromycota</taxon>
        <taxon>Mortierellomycotina</taxon>
        <taxon>Mortierellomycetes</taxon>
        <taxon>Mortierellales</taxon>
        <taxon>Mortierellaceae</taxon>
        <taxon>Entomortierella</taxon>
    </lineage>
</organism>
<keyword evidence="2" id="KW-1185">Reference proteome</keyword>
<accession>A0A9P6MKG4</accession>
<dbReference type="InterPro" id="IPR032675">
    <property type="entry name" value="LRR_dom_sf"/>
</dbReference>
<comment type="caution">
    <text evidence="1">The sequence shown here is derived from an EMBL/GenBank/DDBJ whole genome shotgun (WGS) entry which is preliminary data.</text>
</comment>
<protein>
    <recommendedName>
        <fullName evidence="3">F-box domain-containing protein</fullName>
    </recommendedName>
</protein>
<sequence>MSSAYNRVFAIPNIVECISHSLDFKTITAAARVCRAWHTLWLPIIWHTIDYGQQWQNDFVRALSQHGDLIRIFRCSRDDNIGPLISDPTLNNNDHQCRNLVTLVMPKTTPINQSDQIKLIRQNPGLRDLSLAFRDDPSSDYSDLIHAVGDHGMLRRLAFDDENKTLQVEMLETILQRSSSLRELSFRRIGFFLNHPIGYAYASSSKLLAASKTEEQTASACLSHDVPEQEEKKFLGITSLCMDDVACSQDLILNLASRFPNLEKLSLQLTAELYFSEDFSSRLAQRSPHIKWLNVSKTEDMDDPTIAALIRSFPGLQTLIAGQTGFSEMSLNALIECCPDLEVLDIRETYGLESKSVQRLLQKCRALKSLNAWDTSVNVPKMIMEAYRSQTTAEEDHPVLSPTPSSEIAITGLWACRGLESLTLNFCYDRSSLSDQEQRLIPPASARRYLLEQLSRLTNLRNLSIRTTYYDNCSDDGDDDTIGTMEETNDSEFVIQRIQQDMSLLVIDNLDSIGVLDESVDGDELFNIAYSLSSGLEVLSPLKQLRSLILTGVHHAVGLDEIRWMCDQWPKLNRIEGLYWDEDWDEDRLVLSWLQENRPGLAIEEGDDDEEC</sequence>
<dbReference type="PANTHER" id="PTHR38926">
    <property type="entry name" value="F-BOX DOMAIN CONTAINING PROTEIN, EXPRESSED"/>
    <property type="match status" value="1"/>
</dbReference>
<evidence type="ECO:0000313" key="1">
    <source>
        <dbReference type="EMBL" id="KAG0006233.1"/>
    </source>
</evidence>
<name>A0A9P6MKG4_9FUNG</name>
<dbReference type="AlphaFoldDB" id="A0A9P6MKG4"/>
<dbReference type="PANTHER" id="PTHR38926:SF72">
    <property type="entry name" value="IM:7136021-RELATED"/>
    <property type="match status" value="1"/>
</dbReference>
<evidence type="ECO:0008006" key="3">
    <source>
        <dbReference type="Google" id="ProtNLM"/>
    </source>
</evidence>
<dbReference type="EMBL" id="JAAAID010002635">
    <property type="protein sequence ID" value="KAG0006233.1"/>
    <property type="molecule type" value="Genomic_DNA"/>
</dbReference>
<dbReference type="SUPFAM" id="SSF52047">
    <property type="entry name" value="RNI-like"/>
    <property type="match status" value="1"/>
</dbReference>
<dbReference type="Proteomes" id="UP000703661">
    <property type="component" value="Unassembled WGS sequence"/>
</dbReference>
<evidence type="ECO:0000313" key="2">
    <source>
        <dbReference type="Proteomes" id="UP000703661"/>
    </source>
</evidence>
<dbReference type="Gene3D" id="3.80.10.10">
    <property type="entry name" value="Ribonuclease Inhibitor"/>
    <property type="match status" value="2"/>
</dbReference>
<gene>
    <name evidence="1" type="ORF">BGZ80_005331</name>
</gene>
<reference evidence="1" key="1">
    <citation type="journal article" date="2020" name="Fungal Divers.">
        <title>Resolving the Mortierellaceae phylogeny through synthesis of multi-gene phylogenetics and phylogenomics.</title>
        <authorList>
            <person name="Vandepol N."/>
            <person name="Liber J."/>
            <person name="Desiro A."/>
            <person name="Na H."/>
            <person name="Kennedy M."/>
            <person name="Barry K."/>
            <person name="Grigoriev I.V."/>
            <person name="Miller A.N."/>
            <person name="O'Donnell K."/>
            <person name="Stajich J.E."/>
            <person name="Bonito G."/>
        </authorList>
    </citation>
    <scope>NUCLEOTIDE SEQUENCE</scope>
    <source>
        <strain evidence="1">NRRL 2769</strain>
    </source>
</reference>